<sequence>MVTMRDVALHAGVSTKTVSRVLRNEGYVRDQVRERVQASVKELQYVPNSLAVSFRAGREAAIGVAVPDVADPFFAQIIRAVEAEAKARHIGVIVSSLGNEAAHEQEAVENLLKRQIVGLITCPVGPDQSYLRPWQSRTAMVFIDRTPGRLVADSVIEDDRGGGEVATAHLLELGHRRIAFIGDDYRFRTTALRLEGYRAALSSAGALADEALVYLGATDPQAVDSALQALRSLPDPPTAIFSSNARCTLDVVPALRRLYWQDVGLVSFGDFPMAESLTPPVTVIDQDPAGVGRFAAERLFARIESPDRRMRRRTVLPVSLVVRDSGMTHARPA</sequence>
<protein>
    <submittedName>
        <fullName evidence="5">LacI family DNA-binding transcriptional regulator</fullName>
    </submittedName>
</protein>
<dbReference type="PROSITE" id="PS00356">
    <property type="entry name" value="HTH_LACI_1"/>
    <property type="match status" value="1"/>
</dbReference>
<dbReference type="EMBL" id="JBHSRD010000006">
    <property type="protein sequence ID" value="MFC6008623.1"/>
    <property type="molecule type" value="Genomic_DNA"/>
</dbReference>
<dbReference type="CDD" id="cd06267">
    <property type="entry name" value="PBP1_LacI_sugar_binding-like"/>
    <property type="match status" value="1"/>
</dbReference>
<feature type="domain" description="HTH lacI-type" evidence="4">
    <location>
        <begin position="2"/>
        <end position="56"/>
    </location>
</feature>
<evidence type="ECO:0000256" key="1">
    <source>
        <dbReference type="ARBA" id="ARBA00023015"/>
    </source>
</evidence>
<dbReference type="Pfam" id="PF13377">
    <property type="entry name" value="Peripla_BP_3"/>
    <property type="match status" value="1"/>
</dbReference>
<keyword evidence="2 5" id="KW-0238">DNA-binding</keyword>
<dbReference type="InterPro" id="IPR010982">
    <property type="entry name" value="Lambda_DNA-bd_dom_sf"/>
</dbReference>
<dbReference type="PROSITE" id="PS50932">
    <property type="entry name" value="HTH_LACI_2"/>
    <property type="match status" value="1"/>
</dbReference>
<dbReference type="SMART" id="SM00354">
    <property type="entry name" value="HTH_LACI"/>
    <property type="match status" value="1"/>
</dbReference>
<dbReference type="InterPro" id="IPR028082">
    <property type="entry name" value="Peripla_BP_I"/>
</dbReference>
<proteinExistence type="predicted"/>
<dbReference type="CDD" id="cd01392">
    <property type="entry name" value="HTH_LacI"/>
    <property type="match status" value="1"/>
</dbReference>
<keyword evidence="6" id="KW-1185">Reference proteome</keyword>
<dbReference type="InterPro" id="IPR046335">
    <property type="entry name" value="LacI/GalR-like_sensor"/>
</dbReference>
<dbReference type="InterPro" id="IPR000843">
    <property type="entry name" value="HTH_LacI"/>
</dbReference>
<dbReference type="Gene3D" id="1.10.260.40">
    <property type="entry name" value="lambda repressor-like DNA-binding domains"/>
    <property type="match status" value="1"/>
</dbReference>
<dbReference type="SUPFAM" id="SSF47413">
    <property type="entry name" value="lambda repressor-like DNA-binding domains"/>
    <property type="match status" value="1"/>
</dbReference>
<accession>A0ABW1JIQ6</accession>
<gene>
    <name evidence="5" type="ORF">ACFQDO_15910</name>
</gene>
<dbReference type="RefSeq" id="WP_345714574.1">
    <property type="nucleotide sequence ID" value="NZ_BAABFP010000002.1"/>
</dbReference>
<keyword evidence="1" id="KW-0805">Transcription regulation</keyword>
<evidence type="ECO:0000313" key="5">
    <source>
        <dbReference type="EMBL" id="MFC6008623.1"/>
    </source>
</evidence>
<dbReference type="GO" id="GO:0003677">
    <property type="term" value="F:DNA binding"/>
    <property type="evidence" value="ECO:0007669"/>
    <property type="project" value="UniProtKB-KW"/>
</dbReference>
<evidence type="ECO:0000259" key="4">
    <source>
        <dbReference type="PROSITE" id="PS50932"/>
    </source>
</evidence>
<comment type="caution">
    <text evidence="5">The sequence shown here is derived from an EMBL/GenBank/DDBJ whole genome shotgun (WGS) entry which is preliminary data.</text>
</comment>
<name>A0ABW1JIQ6_9ACTN</name>
<keyword evidence="3" id="KW-0804">Transcription</keyword>
<reference evidence="6" key="1">
    <citation type="journal article" date="2019" name="Int. J. Syst. Evol. Microbiol.">
        <title>The Global Catalogue of Microorganisms (GCM) 10K type strain sequencing project: providing services to taxonomists for standard genome sequencing and annotation.</title>
        <authorList>
            <consortium name="The Broad Institute Genomics Platform"/>
            <consortium name="The Broad Institute Genome Sequencing Center for Infectious Disease"/>
            <person name="Wu L."/>
            <person name="Ma J."/>
        </authorList>
    </citation>
    <scope>NUCLEOTIDE SEQUENCE [LARGE SCALE GENOMIC DNA]</scope>
    <source>
        <strain evidence="6">KACC 14249</strain>
    </source>
</reference>
<organism evidence="5 6">
    <name type="scientific">Angustibacter luteus</name>
    <dbReference type="NCBI Taxonomy" id="658456"/>
    <lineage>
        <taxon>Bacteria</taxon>
        <taxon>Bacillati</taxon>
        <taxon>Actinomycetota</taxon>
        <taxon>Actinomycetes</taxon>
        <taxon>Kineosporiales</taxon>
        <taxon>Kineosporiaceae</taxon>
    </lineage>
</organism>
<dbReference type="SUPFAM" id="SSF53822">
    <property type="entry name" value="Periplasmic binding protein-like I"/>
    <property type="match status" value="1"/>
</dbReference>
<evidence type="ECO:0000256" key="3">
    <source>
        <dbReference type="ARBA" id="ARBA00023163"/>
    </source>
</evidence>
<evidence type="ECO:0000256" key="2">
    <source>
        <dbReference type="ARBA" id="ARBA00023125"/>
    </source>
</evidence>
<dbReference type="PANTHER" id="PTHR30146">
    <property type="entry name" value="LACI-RELATED TRANSCRIPTIONAL REPRESSOR"/>
    <property type="match status" value="1"/>
</dbReference>
<dbReference type="Pfam" id="PF00356">
    <property type="entry name" value="LacI"/>
    <property type="match status" value="1"/>
</dbReference>
<dbReference type="PANTHER" id="PTHR30146:SF109">
    <property type="entry name" value="HTH-TYPE TRANSCRIPTIONAL REGULATOR GALS"/>
    <property type="match status" value="1"/>
</dbReference>
<evidence type="ECO:0000313" key="6">
    <source>
        <dbReference type="Proteomes" id="UP001596189"/>
    </source>
</evidence>
<dbReference type="Proteomes" id="UP001596189">
    <property type="component" value="Unassembled WGS sequence"/>
</dbReference>
<dbReference type="Gene3D" id="3.40.50.2300">
    <property type="match status" value="2"/>
</dbReference>